<comment type="caution">
    <text evidence="3">The sequence shown here is derived from an EMBL/GenBank/DDBJ whole genome shotgun (WGS) entry which is preliminary data.</text>
</comment>
<dbReference type="Proteomes" id="UP000824214">
    <property type="component" value="Unassembled WGS sequence"/>
</dbReference>
<feature type="compositionally biased region" description="Basic residues" evidence="1">
    <location>
        <begin position="217"/>
        <end position="226"/>
    </location>
</feature>
<reference evidence="3" key="1">
    <citation type="journal article" date="2021" name="PeerJ">
        <title>Extensive microbial diversity within the chicken gut microbiome revealed by metagenomics and culture.</title>
        <authorList>
            <person name="Gilroy R."/>
            <person name="Ravi A."/>
            <person name="Getino M."/>
            <person name="Pursley I."/>
            <person name="Horton D.L."/>
            <person name="Alikhan N.F."/>
            <person name="Baker D."/>
            <person name="Gharbi K."/>
            <person name="Hall N."/>
            <person name="Watson M."/>
            <person name="Adriaenssens E.M."/>
            <person name="Foster-Nyarko E."/>
            <person name="Jarju S."/>
            <person name="Secka A."/>
            <person name="Antonio M."/>
            <person name="Oren A."/>
            <person name="Chaudhuri R.R."/>
            <person name="La Ragione R."/>
            <person name="Hildebrand F."/>
            <person name="Pallen M.J."/>
        </authorList>
    </citation>
    <scope>NUCLEOTIDE SEQUENCE</scope>
    <source>
        <strain evidence="3">ChiBcolR8-3208</strain>
    </source>
</reference>
<feature type="domain" description="Phage head morphogenesis" evidence="2">
    <location>
        <begin position="149"/>
        <end position="272"/>
    </location>
</feature>
<name>A0A9D2LWH1_9FIRM</name>
<evidence type="ECO:0000313" key="3">
    <source>
        <dbReference type="EMBL" id="HJB36538.1"/>
    </source>
</evidence>
<feature type="compositionally biased region" description="Basic and acidic residues" evidence="1">
    <location>
        <begin position="308"/>
        <end position="324"/>
    </location>
</feature>
<feature type="region of interest" description="Disordered" evidence="1">
    <location>
        <begin position="217"/>
        <end position="250"/>
    </location>
</feature>
<dbReference type="InterPro" id="IPR006528">
    <property type="entry name" value="Phage_head_morphogenesis_dom"/>
</dbReference>
<dbReference type="EMBL" id="DWXZ01000008">
    <property type="protein sequence ID" value="HJB36538.1"/>
    <property type="molecule type" value="Genomic_DNA"/>
</dbReference>
<reference evidence="3" key="2">
    <citation type="submission" date="2021-04" db="EMBL/GenBank/DDBJ databases">
        <authorList>
            <person name="Gilroy R."/>
        </authorList>
    </citation>
    <scope>NUCLEOTIDE SEQUENCE</scope>
    <source>
        <strain evidence="3">ChiBcolR8-3208</strain>
    </source>
</reference>
<gene>
    <name evidence="3" type="ORF">H9942_00535</name>
</gene>
<sequence>MCTDCGPLIDAIDRYIQKADDNLEEQLGSEGYEHPKDTVDTIKEIEEQVAAALKDETGRFLDAINRAISLEAFAEDIWPQVKDSDNLAEALMAIFRDQFSTFMPQYVDYYIAQTDRNLKCEQVSKRTTAWVREWSQELADIMQLNSHTEIEKILTAGLEKGSSIDEFARAILESGIRDEYYKARRVAITEVLRAHCIAQQEAMMQSPAVEEKMWKHTGSHRNKPRRNHQDMDGQRVPKGKPYTLKGAKGGTYYPMEPKDPILPPEESINCHCISEPIVNEEILGLSLEERQRLQQEAIAEMDDEWEKEVDARNKARAGIEDPTT</sequence>
<evidence type="ECO:0000259" key="2">
    <source>
        <dbReference type="Pfam" id="PF04233"/>
    </source>
</evidence>
<proteinExistence type="predicted"/>
<dbReference type="Pfam" id="PF04233">
    <property type="entry name" value="Phage_Mu_F"/>
    <property type="match status" value="1"/>
</dbReference>
<evidence type="ECO:0000313" key="4">
    <source>
        <dbReference type="Proteomes" id="UP000824214"/>
    </source>
</evidence>
<organism evidence="3 4">
    <name type="scientific">Candidatus Acutalibacter ornithocaccae</name>
    <dbReference type="NCBI Taxonomy" id="2838416"/>
    <lineage>
        <taxon>Bacteria</taxon>
        <taxon>Bacillati</taxon>
        <taxon>Bacillota</taxon>
        <taxon>Clostridia</taxon>
        <taxon>Eubacteriales</taxon>
        <taxon>Acutalibacteraceae</taxon>
        <taxon>Acutalibacter</taxon>
    </lineage>
</organism>
<feature type="region of interest" description="Disordered" evidence="1">
    <location>
        <begin position="302"/>
        <end position="324"/>
    </location>
</feature>
<dbReference type="AlphaFoldDB" id="A0A9D2LWH1"/>
<accession>A0A9D2LWH1</accession>
<protein>
    <recommendedName>
        <fullName evidence="2">Phage head morphogenesis domain-containing protein</fullName>
    </recommendedName>
</protein>
<evidence type="ECO:0000256" key="1">
    <source>
        <dbReference type="SAM" id="MobiDB-lite"/>
    </source>
</evidence>